<dbReference type="OrthoDB" id="17907at2759"/>
<dbReference type="GO" id="GO:0006281">
    <property type="term" value="P:DNA repair"/>
    <property type="evidence" value="ECO:0007669"/>
    <property type="project" value="UniProtKB-KW"/>
</dbReference>
<dbReference type="EMBL" id="UYSG01011899">
    <property type="protein sequence ID" value="VDL63939.1"/>
    <property type="molecule type" value="Genomic_DNA"/>
</dbReference>
<dbReference type="GO" id="GO:0070628">
    <property type="term" value="F:proteasome binding"/>
    <property type="evidence" value="ECO:0007669"/>
    <property type="project" value="InterPro"/>
</dbReference>
<accession>A0A0R3SYB7</accession>
<feature type="domain" description="Proteasome activator Blm10 middle HEAT repeats region" evidence="6">
    <location>
        <begin position="21"/>
        <end position="140"/>
    </location>
</feature>
<dbReference type="InterPro" id="IPR032430">
    <property type="entry name" value="Blm10_mid"/>
</dbReference>
<protein>
    <submittedName>
        <fullName evidence="9">BLM10_mid domain-containing protein</fullName>
    </submittedName>
</protein>
<dbReference type="WBParaSite" id="HDID_0001076201-mRNA-1">
    <property type="protein sequence ID" value="HDID_0001076201-mRNA-1"/>
    <property type="gene ID" value="HDID_0001076201"/>
</dbReference>
<evidence type="ECO:0000313" key="9">
    <source>
        <dbReference type="WBParaSite" id="HDID_0001076201-mRNA-1"/>
    </source>
</evidence>
<organism evidence="9">
    <name type="scientific">Hymenolepis diminuta</name>
    <name type="common">Rat tapeworm</name>
    <dbReference type="NCBI Taxonomy" id="6216"/>
    <lineage>
        <taxon>Eukaryota</taxon>
        <taxon>Metazoa</taxon>
        <taxon>Spiralia</taxon>
        <taxon>Lophotrochozoa</taxon>
        <taxon>Platyhelminthes</taxon>
        <taxon>Cestoda</taxon>
        <taxon>Eucestoda</taxon>
        <taxon>Cyclophyllidea</taxon>
        <taxon>Hymenolepididae</taxon>
        <taxon>Hymenolepis</taxon>
    </lineage>
</organism>
<dbReference type="Pfam" id="PF16507">
    <property type="entry name" value="HEAT_PSME4_mid"/>
    <property type="match status" value="1"/>
</dbReference>
<gene>
    <name evidence="7" type="ORF">HDID_LOCUS10760</name>
</gene>
<evidence type="ECO:0000259" key="6">
    <source>
        <dbReference type="Pfam" id="PF16507"/>
    </source>
</evidence>
<dbReference type="Pfam" id="PF11919">
    <property type="entry name" value="PSME4_C"/>
    <property type="match status" value="1"/>
</dbReference>
<reference evidence="9" key="1">
    <citation type="submission" date="2017-02" db="UniProtKB">
        <authorList>
            <consortium name="WormBaseParasite"/>
        </authorList>
    </citation>
    <scope>IDENTIFICATION</scope>
</reference>
<dbReference type="GO" id="GO:0010499">
    <property type="term" value="P:proteasomal ubiquitin-independent protein catabolic process"/>
    <property type="evidence" value="ECO:0007669"/>
    <property type="project" value="TreeGrafter"/>
</dbReference>
<dbReference type="InterPro" id="IPR021843">
    <property type="entry name" value="PSME4_C"/>
</dbReference>
<evidence type="ECO:0000256" key="3">
    <source>
        <dbReference type="ARBA" id="ARBA00022763"/>
    </source>
</evidence>
<evidence type="ECO:0000259" key="5">
    <source>
        <dbReference type="Pfam" id="PF11919"/>
    </source>
</evidence>
<dbReference type="SUPFAM" id="SSF48371">
    <property type="entry name" value="ARM repeat"/>
    <property type="match status" value="1"/>
</dbReference>
<evidence type="ECO:0000256" key="2">
    <source>
        <dbReference type="ARBA" id="ARBA00022737"/>
    </source>
</evidence>
<dbReference type="STRING" id="6216.A0A0R3SYB7"/>
<sequence>FCENACHISSRNVRRGFFPIFCCDIIKAVSDRLQRELHCIPDMKEHLDEVVDWARLTNEQLDEFVEIVLPTCLEVNIYTQDSPDILNAACNAVRYLSDLRPRLVFPALIESIEEGFSTPQLPLRVTRPLKALSHSIKALFTPNVVPHWGEYIGFHSTDQLHNYSTDGNFKPQTPEQRRQWASHLPVVIYPEGRALIPRILSICLAALDLNLRDRLNSSLHILRVIFLATPIKDYSDTNLPGPENNFQNGEEDLVHEVIKKFSTIKMAHFSSGVEDIVVEIYKRIFYFMEKENESSDFRFATYESVQMSTSAKMVKSAALTNFLANSSSVSPGLRARLVRLCLDSILQNQWTLVCVEPFFKILFSLLSGSPGENNAASDNQPESDVAFFALREFLTRFMHFYNELKSDNAVVHNGKVEPRIITSLYVLTIFIVVFVPARVKEVENDFINPVIEILFELLTISLGSGDENPPSIKLAYYASICLSGLLYRLVTFSEYLISLTDWITQISRAIFEGLKPRDIRHEDVDYVKEICSELELLRHEAVACPESSLAARTIELDIPLFDLPSEDGSSLRDQIFRCGLRFLDVMAKLSVKFDAQTVETEARSSGQSVIGNLHSQYKFKIFLLNISNAGFNHTEYSLDQEDFNFAIHPQPTNTNYSISSYFDYIEPESINDCAISGPSSEILSALVAGKTPTLGCGGGGNYGISYLPIIWIMCARRQHFNFVSRIIGRHATWPGTEATALITYPRLPVNRELTQYVETSIRLGLNCFQGHAYQMLEGVYNITTYGMSGGDALLARKLIEIVEPFYTGDVYTKSDAEYRTYYYCLGQVSAVINHLLSKTKFPMYLYSHDPALWSHLWTRLLKLCAFTNFGNMKLTDAQIRERTNDQTVISKRFINIFTKHVYLPCILYFHPNYDPNAHPKNSSLRRLILSAQRLLKTLGGSKEEMVKHKPTLLVTTAKLRRDAYRYLIHSVDQKCLRKIDANANSIAVGVFMAYFNFRTDLWDTLPKHAATPDALPFRMTAPPPPPPLLSTIDDVLRFISSQHIDLSFAAANFTIKFLMYFLLRTRNQDFVWVDPRSFKWSNTCIGNENESQYDCLAPENFNLENHLFDYFKSPMYFHLPYVMKDPCSHAIFPIISDTTESGFKVDPSNDEWLKVRSEMDLSDLSSEDLFNWREGLKTIAEFFASPTFWTQMSHVVLNYHQCKSRTATDSLKRLIYMVLVCFGPRPYLQRVEEFLMSLLQPALTQECTSGKSKYVGPSIANGVLSYVALSSHYWPREMRLQVYGRVLPRLIAYSEAAAQLASIDYSHESHLVRTDNLMLSFPDLASENIDNVSTLIETHTNLEGDRLAKRIYCDNLQQEDLKLKEDDFIKFPDPYGPKLRITSALKTFVYGPFSDALLQIYSSYIWKFICELASNDDGETFSQEGNADCDHRVPEGDGECPVCVGRRLFTRSDQRQALKYQLVDTMSYNNFWNLLHDLKHFIDADGIGSWEEKLVANSHWTRTFACRMSSLFSIAGFTRFLNSAPSKVRLYTGVEHPVCSERQVSSALETELLSRLSAFEAPDLLRSALCGPDFLMKRFLPLLVRDWMAVLLLKGFRPSSASFVLQENLLFDATERLTAATEELLNCSRRTKFFVGKQISLRLCFLMNTLLDNIWSTFPTNAYPNSSSESAFDIFYRLAPLLADHFATTDNFWTEGRSKKDGNVVDSLDIRIVNLLRRLGKIAIMGHTNTGVGITQANRMLDFFEVFLRHSEWKTRLFGLILMKCLALNTSTFWITDEAGDALRTRLKRRLCELLADPWIDVAKMASSTISDCLNLSILEYDDLWFRDLTKQSRMKLPILQERKEEIIKQEKATAMLCRRAGVFGLCSIVQANPHDTPDYLPAVIAEVASHANDPHPISKFVSETLMEYSRNHLDRWLVRDRAKFTEEQLDTYLSVVSGVNYYV</sequence>
<name>A0A0R3SYB7_HYMDI</name>
<evidence type="ECO:0000313" key="8">
    <source>
        <dbReference type="Proteomes" id="UP000274504"/>
    </source>
</evidence>
<dbReference type="InterPro" id="IPR016024">
    <property type="entry name" value="ARM-type_fold"/>
</dbReference>
<dbReference type="InterPro" id="IPR035309">
    <property type="entry name" value="PSME4"/>
</dbReference>
<reference evidence="7 8" key="2">
    <citation type="submission" date="2018-11" db="EMBL/GenBank/DDBJ databases">
        <authorList>
            <consortium name="Pathogen Informatics"/>
        </authorList>
    </citation>
    <scope>NUCLEOTIDE SEQUENCE [LARGE SCALE GENOMIC DNA]</scope>
</reference>
<evidence type="ECO:0000256" key="4">
    <source>
        <dbReference type="ARBA" id="ARBA00023204"/>
    </source>
</evidence>
<dbReference type="PANTHER" id="PTHR32170:SF3">
    <property type="entry name" value="PROTEASOME ACTIVATOR COMPLEX SUBUNIT 4"/>
    <property type="match status" value="1"/>
</dbReference>
<dbReference type="GO" id="GO:0016504">
    <property type="term" value="F:peptidase activator activity"/>
    <property type="evidence" value="ECO:0007669"/>
    <property type="project" value="InterPro"/>
</dbReference>
<evidence type="ECO:0000313" key="7">
    <source>
        <dbReference type="EMBL" id="VDL63939.1"/>
    </source>
</evidence>
<dbReference type="GO" id="GO:0005634">
    <property type="term" value="C:nucleus"/>
    <property type="evidence" value="ECO:0007669"/>
    <property type="project" value="TreeGrafter"/>
</dbReference>
<keyword evidence="4" id="KW-0234">DNA repair</keyword>
<comment type="similarity">
    <text evidence="1">Belongs to the BLM10 family.</text>
</comment>
<evidence type="ECO:0000256" key="1">
    <source>
        <dbReference type="ARBA" id="ARBA00005739"/>
    </source>
</evidence>
<keyword evidence="3" id="KW-0227">DNA damage</keyword>
<proteinExistence type="inferred from homology"/>
<dbReference type="Proteomes" id="UP000274504">
    <property type="component" value="Unassembled WGS sequence"/>
</dbReference>
<dbReference type="GO" id="GO:0005829">
    <property type="term" value="C:cytosol"/>
    <property type="evidence" value="ECO:0007669"/>
    <property type="project" value="TreeGrafter"/>
</dbReference>
<keyword evidence="2" id="KW-0677">Repeat</keyword>
<feature type="domain" description="Proteasome activator complex subunit 4 C-terminal" evidence="5">
    <location>
        <begin position="1859"/>
        <end position="1944"/>
    </location>
</feature>
<dbReference type="PANTHER" id="PTHR32170">
    <property type="entry name" value="PROTEASOME ACTIVATOR COMPLEX SUBUNIT 4"/>
    <property type="match status" value="1"/>
</dbReference>